<comment type="subunit">
    <text evidence="2">Heterodimer of SbcC and SbcD.</text>
</comment>
<feature type="coiled-coil region" evidence="4">
    <location>
        <begin position="394"/>
        <end position="459"/>
    </location>
</feature>
<dbReference type="EMBL" id="LSRS01000003">
    <property type="protein sequence ID" value="KAF1084948.1"/>
    <property type="molecule type" value="Genomic_DNA"/>
</dbReference>
<feature type="coiled-coil region" evidence="4">
    <location>
        <begin position="196"/>
        <end position="342"/>
    </location>
</feature>
<sequence>MFIKKLAIQNFRNLKSSVIEPARLNIFVGPNNSGKSSILAAVEWALTGRNLWTDRAGRGAGDLISREARECRVWLELAGLGGVVRAMPPHSLAVGKSNSIQESQAAIYHYLGADEQLIRLALNAGAFSNLPPAEQKTFLFALCGISCTAATITAATEQYLCGIGLSRDRAGEAAAKVTALLPAGFGGDPAILEGMEKRAREERRGIKKDLERAKSALAAMAPPVLPEGLEPSDKEAVAGQLAELESEKNELLKAYGVRQAAKKNIALCRAKIEQLTAEITRLGEARTALAREAAGTAATGNPGACKGRPELAAELNGAKERLEQLALTAAELDRKLSALQTSNRNRRAVLEKLQSFDGQCPLAPRLIACRMSDNEVAELAGQLAVENQADSPHINGLKDYLQKVQVEKLELQRRIRLLEQALARLDNAERELTSLAAALERAQSELDSARLEEAGWEETLRKGGADPEEIDRLQGRIDRGREFLRRLEVAEHGCGQADRLQQDLQVLEQELAVAELMVGALGPNGIRKSLLGDRLAGFTREINNMLAACTEGLYRLEWQEDFNPLITRKRQPLPLKLLSRSEQFRVSIALQAAIAKLTGLNFLAVDEVDMLDQDNRDLLTCSLLNVMDQFDQIMLFSTVGDVQPRNPGLPGVKMFWVEDGRISELGSSASNPAGRESTGFSVFQ</sequence>
<dbReference type="InterPro" id="IPR041685">
    <property type="entry name" value="AAA_GajA/Old/RecF-like"/>
</dbReference>
<keyword evidence="4" id="KW-0175">Coiled coil</keyword>
<dbReference type="Gene3D" id="3.40.50.300">
    <property type="entry name" value="P-loop containing nucleotide triphosphate hydrolases"/>
    <property type="match status" value="2"/>
</dbReference>
<evidence type="ECO:0000256" key="2">
    <source>
        <dbReference type="ARBA" id="ARBA00011322"/>
    </source>
</evidence>
<accession>A0A9D2WPY6</accession>
<evidence type="ECO:0000256" key="3">
    <source>
        <dbReference type="ARBA" id="ARBA00013368"/>
    </source>
</evidence>
<evidence type="ECO:0000259" key="5">
    <source>
        <dbReference type="Pfam" id="PF13175"/>
    </source>
</evidence>
<comment type="similarity">
    <text evidence="1">Belongs to the SMC family. SbcC subfamily.</text>
</comment>
<evidence type="ECO:0000313" key="7">
    <source>
        <dbReference type="Proteomes" id="UP000798488"/>
    </source>
</evidence>
<evidence type="ECO:0000256" key="1">
    <source>
        <dbReference type="ARBA" id="ARBA00006930"/>
    </source>
</evidence>
<evidence type="ECO:0000256" key="4">
    <source>
        <dbReference type="SAM" id="Coils"/>
    </source>
</evidence>
<dbReference type="Pfam" id="PF13175">
    <property type="entry name" value="AAA_15"/>
    <property type="match status" value="1"/>
</dbReference>
<dbReference type="PANTHER" id="PTHR32114">
    <property type="entry name" value="ABC TRANSPORTER ABCH.3"/>
    <property type="match status" value="1"/>
</dbReference>
<proteinExistence type="inferred from homology"/>
<organism evidence="6 7">
    <name type="scientific">Sporotomaculum syntrophicum</name>
    <dbReference type="NCBI Taxonomy" id="182264"/>
    <lineage>
        <taxon>Bacteria</taxon>
        <taxon>Bacillati</taxon>
        <taxon>Bacillota</taxon>
        <taxon>Clostridia</taxon>
        <taxon>Eubacteriales</taxon>
        <taxon>Desulfallaceae</taxon>
        <taxon>Sporotomaculum</taxon>
    </lineage>
</organism>
<gene>
    <name evidence="6" type="ORF">SPSYN_01084</name>
</gene>
<dbReference type="InterPro" id="IPR027417">
    <property type="entry name" value="P-loop_NTPase"/>
</dbReference>
<dbReference type="SUPFAM" id="SSF52540">
    <property type="entry name" value="P-loop containing nucleoside triphosphate hydrolases"/>
    <property type="match status" value="1"/>
</dbReference>
<reference evidence="6" key="1">
    <citation type="submission" date="2016-02" db="EMBL/GenBank/DDBJ databases">
        <title>Draft Genome Sequence of Sporotomaculum syntrophicum Strain FB, a Syntrophic Benzoate Degrader.</title>
        <authorList>
            <person name="Nobu M.K."/>
            <person name="Narihiro T."/>
            <person name="Qiu Y.-L."/>
            <person name="Ohashi A."/>
            <person name="Liu W.-T."/>
            <person name="Yuji S."/>
        </authorList>
    </citation>
    <scope>NUCLEOTIDE SEQUENCE</scope>
    <source>
        <strain evidence="6">FB</strain>
    </source>
</reference>
<feature type="domain" description="Endonuclease GajA/Old nuclease/RecF-like AAA" evidence="5">
    <location>
        <begin position="1"/>
        <end position="43"/>
    </location>
</feature>
<comment type="caution">
    <text evidence="6">The sequence shown here is derived from an EMBL/GenBank/DDBJ whole genome shotgun (WGS) entry which is preliminary data.</text>
</comment>
<keyword evidence="7" id="KW-1185">Reference proteome</keyword>
<protein>
    <recommendedName>
        <fullName evidence="3">Nuclease SbcCD subunit C</fullName>
    </recommendedName>
</protein>
<dbReference type="OrthoDB" id="308933at2"/>
<dbReference type="AlphaFoldDB" id="A0A9D2WPY6"/>
<name>A0A9D2WPY6_9FIRM</name>
<evidence type="ECO:0000313" key="6">
    <source>
        <dbReference type="EMBL" id="KAF1084948.1"/>
    </source>
</evidence>
<dbReference type="RefSeq" id="WP_161821485.1">
    <property type="nucleotide sequence ID" value="NZ_LSRS01000003.1"/>
</dbReference>
<dbReference type="Proteomes" id="UP000798488">
    <property type="component" value="Unassembled WGS sequence"/>
</dbReference>
<dbReference type="PANTHER" id="PTHR32114:SF2">
    <property type="entry name" value="ABC TRANSPORTER ABCH.3"/>
    <property type="match status" value="1"/>
</dbReference>